<dbReference type="GO" id="GO:0016887">
    <property type="term" value="F:ATP hydrolysis activity"/>
    <property type="evidence" value="ECO:0007669"/>
    <property type="project" value="TreeGrafter"/>
</dbReference>
<evidence type="ECO:0000259" key="4">
    <source>
        <dbReference type="PROSITE" id="PS00662"/>
    </source>
</evidence>
<dbReference type="SUPFAM" id="SSF52540">
    <property type="entry name" value="P-loop containing nucleoside triphosphate hydrolases"/>
    <property type="match status" value="1"/>
</dbReference>
<dbReference type="Proteomes" id="UP000198651">
    <property type="component" value="Chromosome I"/>
</dbReference>
<comment type="similarity">
    <text evidence="1">Belongs to the GSP E family.</text>
</comment>
<dbReference type="GO" id="GO:0005886">
    <property type="term" value="C:plasma membrane"/>
    <property type="evidence" value="ECO:0007669"/>
    <property type="project" value="TreeGrafter"/>
</dbReference>
<dbReference type="PROSITE" id="PS00662">
    <property type="entry name" value="T2SP_E"/>
    <property type="match status" value="1"/>
</dbReference>
<dbReference type="STRING" id="1561003.Ark11_0444"/>
<dbReference type="InterPro" id="IPR027417">
    <property type="entry name" value="P-loop_NTPase"/>
</dbReference>
<gene>
    <name evidence="5" type="primary">gspE</name>
    <name evidence="5" type="ORF">Ark11_0444</name>
</gene>
<evidence type="ECO:0000256" key="2">
    <source>
        <dbReference type="ARBA" id="ARBA00022741"/>
    </source>
</evidence>
<dbReference type="OrthoDB" id="5790493at2"/>
<reference evidence="6" key="1">
    <citation type="submission" date="2015-11" db="EMBL/GenBank/DDBJ databases">
        <authorList>
            <person name="Seth-Smith H.M.B."/>
        </authorList>
    </citation>
    <scope>NUCLEOTIDE SEQUENCE [LARGE SCALE GENOMIC DNA]</scope>
    <source>
        <strain evidence="6">2013Ark11</strain>
    </source>
</reference>
<organism evidence="5 6">
    <name type="scientific">Candidatus Ichthyocystis hellenicum</name>
    <dbReference type="NCBI Taxonomy" id="1561003"/>
    <lineage>
        <taxon>Bacteria</taxon>
        <taxon>Pseudomonadati</taxon>
        <taxon>Pseudomonadota</taxon>
        <taxon>Betaproteobacteria</taxon>
        <taxon>Burkholderiales</taxon>
        <taxon>Candidatus Ichthyocystis</taxon>
    </lineage>
</organism>
<dbReference type="EMBL" id="LN906597">
    <property type="protein sequence ID" value="CUT17293.1"/>
    <property type="molecule type" value="Genomic_DNA"/>
</dbReference>
<sequence>MNKMIIDLDELMNLSKLDWESINSQYTSKDANEFAYNIGNLFGYKVIVFNDIKTGEPDFEKIPFSQCCSKGCIPQKAPEKRLILFNPFDRELINWVHYYLPDYSILIASETDLRSYLHWCESELRILTDIVSDSPHATDQDSYVVNLSLSSVTEDQNLTVRTLNSTLYDALSLSASDIHLESNESGMTIRFRIDGSLIQVGFLENLEISRQMIARVKILSNLDTTEQRIPQDGRLRACVKGENVDFRVSIMPNHFGEDAVLRILDKRGFKSNQSGISLKSLGLETEIIDIINILGSRPYGMFLVTGPTGSGKTTTLYASLTEIANSEQKIITIEDPVEYRLKGVLQIPVNEKKGLTFAKGLRSILRHDPDIIMVGEIRDQETAQIAIQAALTGHLVLTTVHANNIFDVLSRLLHMGIDSYSLATALNGMIGQRLVKHLCPQCKQLYIPEETELEQIGLSINDISCPLYKSIGCNQCRGSGYKGRYALAEGIILNDHIRDLIINRASISELKLAAKENKFLSVRDMAIKALNSGNTTIKEISRVF</sequence>
<evidence type="ECO:0000256" key="3">
    <source>
        <dbReference type="ARBA" id="ARBA00022840"/>
    </source>
</evidence>
<proteinExistence type="inferred from homology"/>
<evidence type="ECO:0000313" key="5">
    <source>
        <dbReference type="EMBL" id="CUT17293.1"/>
    </source>
</evidence>
<dbReference type="Gene3D" id="3.30.450.90">
    <property type="match status" value="1"/>
</dbReference>
<dbReference type="Gene3D" id="3.40.50.300">
    <property type="entry name" value="P-loop containing nucleotide triphosphate hydrolases"/>
    <property type="match status" value="1"/>
</dbReference>
<name>A0A0S4M4V1_9BURK</name>
<dbReference type="InterPro" id="IPR001482">
    <property type="entry name" value="T2SS/T4SS_dom"/>
</dbReference>
<dbReference type="PANTHER" id="PTHR30258">
    <property type="entry name" value="TYPE II SECRETION SYSTEM PROTEIN GSPE-RELATED"/>
    <property type="match status" value="1"/>
</dbReference>
<dbReference type="GO" id="GO:0005524">
    <property type="term" value="F:ATP binding"/>
    <property type="evidence" value="ECO:0007669"/>
    <property type="project" value="UniProtKB-KW"/>
</dbReference>
<dbReference type="PATRIC" id="fig|1561003.3.peg.461"/>
<protein>
    <submittedName>
        <fullName evidence="5">Type II secretion system protein E</fullName>
    </submittedName>
</protein>
<dbReference type="Pfam" id="PF00437">
    <property type="entry name" value="T2SSE"/>
    <property type="match status" value="1"/>
</dbReference>
<dbReference type="AlphaFoldDB" id="A0A0S4M4V1"/>
<evidence type="ECO:0000313" key="6">
    <source>
        <dbReference type="Proteomes" id="UP000198651"/>
    </source>
</evidence>
<feature type="domain" description="Bacterial type II secretion system protein E" evidence="4">
    <location>
        <begin position="365"/>
        <end position="379"/>
    </location>
</feature>
<evidence type="ECO:0000256" key="1">
    <source>
        <dbReference type="ARBA" id="ARBA00006611"/>
    </source>
</evidence>
<keyword evidence="3" id="KW-0067">ATP-binding</keyword>
<accession>A0A0S4M4V1</accession>
<dbReference type="CDD" id="cd01129">
    <property type="entry name" value="PulE-GspE-like"/>
    <property type="match status" value="1"/>
</dbReference>
<keyword evidence="2" id="KW-0547">Nucleotide-binding</keyword>
<keyword evidence="6" id="KW-1185">Reference proteome</keyword>
<dbReference type="PANTHER" id="PTHR30258:SF1">
    <property type="entry name" value="PROTEIN TRANSPORT PROTEIN HOFB HOMOLOG"/>
    <property type="match status" value="1"/>
</dbReference>